<evidence type="ECO:0000256" key="1">
    <source>
        <dbReference type="SAM" id="Phobius"/>
    </source>
</evidence>
<sequence length="144" mass="16385">MAFRSLNYWKSIVSRLRGSSPFATSTSQTKEAYAPAGDSGVYEYIKLPWAVRGDFVPVYVAVGLIMMSMSFGLHIGMLQLRYAPGVFVKKSRRETLPEVVEPETVVDEALKFITKSFFRRVAHVQELHRQYVMTDPTRGDLFAR</sequence>
<dbReference type="EMBL" id="CAUOFW020003423">
    <property type="protein sequence ID" value="CAK9159890.1"/>
    <property type="molecule type" value="Genomic_DNA"/>
</dbReference>
<comment type="caution">
    <text evidence="2">The sequence shown here is derived from an EMBL/GenBank/DDBJ whole genome shotgun (WGS) entry which is preliminary data.</text>
</comment>
<dbReference type="PANTHER" id="PTHR33919">
    <property type="entry name" value="OS09G0127700 PROTEIN"/>
    <property type="match status" value="1"/>
</dbReference>
<organism evidence="2 3">
    <name type="scientific">Ilex paraguariensis</name>
    <name type="common">yerba mate</name>
    <dbReference type="NCBI Taxonomy" id="185542"/>
    <lineage>
        <taxon>Eukaryota</taxon>
        <taxon>Viridiplantae</taxon>
        <taxon>Streptophyta</taxon>
        <taxon>Embryophyta</taxon>
        <taxon>Tracheophyta</taxon>
        <taxon>Spermatophyta</taxon>
        <taxon>Magnoliopsida</taxon>
        <taxon>eudicotyledons</taxon>
        <taxon>Gunneridae</taxon>
        <taxon>Pentapetalae</taxon>
        <taxon>asterids</taxon>
        <taxon>campanulids</taxon>
        <taxon>Aquifoliales</taxon>
        <taxon>Aquifoliaceae</taxon>
        <taxon>Ilex</taxon>
    </lineage>
</organism>
<keyword evidence="1" id="KW-0812">Transmembrane</keyword>
<evidence type="ECO:0000313" key="3">
    <source>
        <dbReference type="Proteomes" id="UP001642360"/>
    </source>
</evidence>
<name>A0ABC8SS28_9AQUA</name>
<dbReference type="PANTHER" id="PTHR33919:SF11">
    <property type="entry name" value="EXPRESSED PROTEIN"/>
    <property type="match status" value="1"/>
</dbReference>
<proteinExistence type="predicted"/>
<keyword evidence="3" id="KW-1185">Reference proteome</keyword>
<keyword evidence="1" id="KW-0472">Membrane</keyword>
<keyword evidence="1" id="KW-1133">Transmembrane helix</keyword>
<dbReference type="Proteomes" id="UP001642360">
    <property type="component" value="Unassembled WGS sequence"/>
</dbReference>
<accession>A0ABC8SS28</accession>
<gene>
    <name evidence="2" type="ORF">ILEXP_LOCUS28604</name>
</gene>
<evidence type="ECO:0000313" key="2">
    <source>
        <dbReference type="EMBL" id="CAK9159890.1"/>
    </source>
</evidence>
<reference evidence="2 3" key="1">
    <citation type="submission" date="2024-02" db="EMBL/GenBank/DDBJ databases">
        <authorList>
            <person name="Vignale AGUSTIN F."/>
            <person name="Sosa J E."/>
            <person name="Modenutti C."/>
        </authorList>
    </citation>
    <scope>NUCLEOTIDE SEQUENCE [LARGE SCALE GENOMIC DNA]</scope>
</reference>
<dbReference type="AlphaFoldDB" id="A0ABC8SS28"/>
<feature type="transmembrane region" description="Helical" evidence="1">
    <location>
        <begin position="58"/>
        <end position="83"/>
    </location>
</feature>
<protein>
    <submittedName>
        <fullName evidence="2">Uncharacterized protein</fullName>
    </submittedName>
</protein>